<reference evidence="3" key="1">
    <citation type="submission" date="2021-03" db="EMBL/GenBank/DDBJ databases">
        <title>Actinotalea soli sp. nov., isolated from soil.</title>
        <authorList>
            <person name="Ping W."/>
            <person name="Zhang J."/>
        </authorList>
    </citation>
    <scope>NUCLEOTIDE SEQUENCE</scope>
    <source>
        <strain evidence="3">BY-33</strain>
    </source>
</reference>
<evidence type="ECO:0000313" key="3">
    <source>
        <dbReference type="EMBL" id="MBO1751423.1"/>
    </source>
</evidence>
<dbReference type="RefSeq" id="WP_208055081.1">
    <property type="nucleotide sequence ID" value="NZ_JAGEMK010000002.1"/>
</dbReference>
<evidence type="ECO:0000313" key="4">
    <source>
        <dbReference type="Proteomes" id="UP000664209"/>
    </source>
</evidence>
<dbReference type="EMBL" id="JAGEMK010000002">
    <property type="protein sequence ID" value="MBO1751423.1"/>
    <property type="molecule type" value="Genomic_DNA"/>
</dbReference>
<dbReference type="AlphaFoldDB" id="A0A939LPD8"/>
<name>A0A939LPD8_9CELL</name>
<dbReference type="Proteomes" id="UP000664209">
    <property type="component" value="Unassembled WGS sequence"/>
</dbReference>
<keyword evidence="2" id="KW-1133">Transmembrane helix</keyword>
<gene>
    <name evidence="3" type="ORF">J4G33_06360</name>
</gene>
<keyword evidence="4" id="KW-1185">Reference proteome</keyword>
<proteinExistence type="predicted"/>
<accession>A0A939LPD8</accession>
<protein>
    <submittedName>
        <fullName evidence="3">Uncharacterized protein</fullName>
    </submittedName>
</protein>
<keyword evidence="2" id="KW-0812">Transmembrane</keyword>
<feature type="transmembrane region" description="Helical" evidence="2">
    <location>
        <begin position="6"/>
        <end position="28"/>
    </location>
</feature>
<keyword evidence="2" id="KW-0472">Membrane</keyword>
<comment type="caution">
    <text evidence="3">The sequence shown here is derived from an EMBL/GenBank/DDBJ whole genome shotgun (WGS) entry which is preliminary data.</text>
</comment>
<organism evidence="3 4">
    <name type="scientific">Actinotalea soli</name>
    <dbReference type="NCBI Taxonomy" id="2819234"/>
    <lineage>
        <taxon>Bacteria</taxon>
        <taxon>Bacillati</taxon>
        <taxon>Actinomycetota</taxon>
        <taxon>Actinomycetes</taxon>
        <taxon>Micrococcales</taxon>
        <taxon>Cellulomonadaceae</taxon>
        <taxon>Actinotalea</taxon>
    </lineage>
</organism>
<sequence length="300" mass="32204">MSWIDSLSLIFAFLGAGIGAGLAGWFATRTSRHEQRGRRFEAALELLASHESRQRALGRARVVEIASQGANSDPEREEALAVLREDVRVSCTSEVLSQLSAQLAGGAGSVRIAGDVTNARVEGDDVLVGPSLVDTAQAYVDIAGGSDAAGDQLVVLIAQAEPQLVRSASDESPVRARVQTEAGSGSSEGLRGRAEGGHPLPTDRRLILVKLNAEAEGMTPAELKERARKAWVLSLPRVQGFAPEAVVAVVRQEVRGAWRFRDVHLSDEPGRVEFDLGEEVPDLIGREFLDTGQNPVRYWP</sequence>
<feature type="region of interest" description="Disordered" evidence="1">
    <location>
        <begin position="168"/>
        <end position="198"/>
    </location>
</feature>
<evidence type="ECO:0000256" key="1">
    <source>
        <dbReference type="SAM" id="MobiDB-lite"/>
    </source>
</evidence>
<evidence type="ECO:0000256" key="2">
    <source>
        <dbReference type="SAM" id="Phobius"/>
    </source>
</evidence>